<gene>
    <name evidence="2" type="ORF">H6P81_018749</name>
</gene>
<feature type="region of interest" description="Disordered" evidence="1">
    <location>
        <begin position="31"/>
        <end position="108"/>
    </location>
</feature>
<evidence type="ECO:0000313" key="2">
    <source>
        <dbReference type="EMBL" id="KAG9442895.1"/>
    </source>
</evidence>
<sequence>MADAVDHKASFVVKRDGELVPQLRGVETIASMRNESARREEQSKSSSLMPPGHEAEDSLELEHFMDNVKGGEGNGHGTGGRSDGGGGGGGGGRGGGGGGGGGRGGGGR</sequence>
<dbReference type="Proteomes" id="UP000825729">
    <property type="component" value="Unassembled WGS sequence"/>
</dbReference>
<dbReference type="EMBL" id="JAINDJ010000007">
    <property type="protein sequence ID" value="KAG9442895.1"/>
    <property type="molecule type" value="Genomic_DNA"/>
</dbReference>
<proteinExistence type="predicted"/>
<name>A0AAV7E1X5_ARIFI</name>
<dbReference type="AlphaFoldDB" id="A0AAV7E1X5"/>
<feature type="compositionally biased region" description="Gly residues" evidence="1">
    <location>
        <begin position="70"/>
        <end position="108"/>
    </location>
</feature>
<organism evidence="2 3">
    <name type="scientific">Aristolochia fimbriata</name>
    <name type="common">White veined hardy Dutchman's pipe vine</name>
    <dbReference type="NCBI Taxonomy" id="158543"/>
    <lineage>
        <taxon>Eukaryota</taxon>
        <taxon>Viridiplantae</taxon>
        <taxon>Streptophyta</taxon>
        <taxon>Embryophyta</taxon>
        <taxon>Tracheophyta</taxon>
        <taxon>Spermatophyta</taxon>
        <taxon>Magnoliopsida</taxon>
        <taxon>Magnoliidae</taxon>
        <taxon>Piperales</taxon>
        <taxon>Aristolochiaceae</taxon>
        <taxon>Aristolochia</taxon>
    </lineage>
</organism>
<comment type="caution">
    <text evidence="2">The sequence shown here is derived from an EMBL/GenBank/DDBJ whole genome shotgun (WGS) entry which is preliminary data.</text>
</comment>
<evidence type="ECO:0000313" key="3">
    <source>
        <dbReference type="Proteomes" id="UP000825729"/>
    </source>
</evidence>
<feature type="compositionally biased region" description="Basic and acidic residues" evidence="1">
    <location>
        <begin position="53"/>
        <end position="66"/>
    </location>
</feature>
<evidence type="ECO:0000256" key="1">
    <source>
        <dbReference type="SAM" id="MobiDB-lite"/>
    </source>
</evidence>
<keyword evidence="3" id="KW-1185">Reference proteome</keyword>
<accession>A0AAV7E1X5</accession>
<reference evidence="2 3" key="1">
    <citation type="submission" date="2021-07" db="EMBL/GenBank/DDBJ databases">
        <title>The Aristolochia fimbriata genome: insights into angiosperm evolution, floral development and chemical biosynthesis.</title>
        <authorList>
            <person name="Jiao Y."/>
        </authorList>
    </citation>
    <scope>NUCLEOTIDE SEQUENCE [LARGE SCALE GENOMIC DNA]</scope>
    <source>
        <strain evidence="2">IBCAS-2021</strain>
        <tissue evidence="2">Leaf</tissue>
    </source>
</reference>
<protein>
    <submittedName>
        <fullName evidence="2">Uncharacterized protein</fullName>
    </submittedName>
</protein>